<dbReference type="EMBL" id="JBHMAJ010000011">
    <property type="protein sequence ID" value="MFB9826133.1"/>
    <property type="molecule type" value="Genomic_DNA"/>
</dbReference>
<feature type="compositionally biased region" description="Basic and acidic residues" evidence="2">
    <location>
        <begin position="1"/>
        <end position="20"/>
    </location>
</feature>
<proteinExistence type="predicted"/>
<protein>
    <submittedName>
        <fullName evidence="3">Extracellular solute-binding protein</fullName>
    </submittedName>
</protein>
<keyword evidence="4" id="KW-1185">Reference proteome</keyword>
<dbReference type="RefSeq" id="WP_390182340.1">
    <property type="nucleotide sequence ID" value="NZ_CP082288.1"/>
</dbReference>
<name>A0ABD5MQL4_9EURY</name>
<feature type="compositionally biased region" description="Basic and acidic residues" evidence="2">
    <location>
        <begin position="70"/>
        <end position="82"/>
    </location>
</feature>
<keyword evidence="1" id="KW-0732">Signal</keyword>
<reference evidence="3" key="1">
    <citation type="submission" date="2024-09" db="EMBL/GenBank/DDBJ databases">
        <authorList>
            <person name="Sun Q."/>
        </authorList>
    </citation>
    <scope>NUCLEOTIDE SEQUENCE [LARGE SCALE GENOMIC DNA]</scope>
    <source>
        <strain evidence="3">JCM 31273</strain>
    </source>
</reference>
<evidence type="ECO:0000313" key="3">
    <source>
        <dbReference type="EMBL" id="MFB9826133.1"/>
    </source>
</evidence>
<comment type="caution">
    <text evidence="3">The sequence shown here is derived from an EMBL/GenBank/DDBJ whole genome shotgun (WGS) entry which is preliminary data.</text>
</comment>
<sequence length="414" mass="43210">MTDRETHTDMTDEHTTDGRRTYRRRKVLAGLGAAGAAGLAGCGGLGGDGEGDTGGGDDGGGGGGGGGTGGDDRIDAAFDDFRGSGPLAQGRSDIGGTRIGDLEDLSGELTIYLGGGEGGLYRDLLAKFEDIYPDFTATPRESGTADAANTIISEGPATPADVFWSVDAGSLAAVSAEGLAAELPSEVVDPVPEEFHPDDTWVGTAGRARAVPYNTEELSEDDIPDDVMEFPEFEGFQDAIGWAPTYGAFQSFVTAMRLIEGEEATREWLQGMLDAGVTEFNNEFLVSNAVADGALNGGFANHYYALRVQAARPNAPIDLAFTSGDAGGLINVAGASVLSASQNKELAFNFVRHLLSAEAQEFFATRTYGYPMVGEIPPVGGLPPVSELDPPSIDLRELSNIQPTLDLMRDVGVL</sequence>
<feature type="region of interest" description="Disordered" evidence="2">
    <location>
        <begin position="42"/>
        <end position="99"/>
    </location>
</feature>
<gene>
    <name evidence="3" type="ORF">ACFFOL_18335</name>
</gene>
<dbReference type="SUPFAM" id="SSF53850">
    <property type="entry name" value="Periplasmic binding protein-like II"/>
    <property type="match status" value="1"/>
</dbReference>
<dbReference type="Proteomes" id="UP001589595">
    <property type="component" value="Unassembled WGS sequence"/>
</dbReference>
<dbReference type="PANTHER" id="PTHR30006">
    <property type="entry name" value="THIAMINE-BINDING PERIPLASMIC PROTEIN-RELATED"/>
    <property type="match status" value="1"/>
</dbReference>
<dbReference type="PANTHER" id="PTHR30006:SF24">
    <property type="entry name" value="SLL0237 PROTEIN"/>
    <property type="match status" value="1"/>
</dbReference>
<organism evidence="3 4">
    <name type="scientific">Halobaculum roseum</name>
    <dbReference type="NCBI Taxonomy" id="2175149"/>
    <lineage>
        <taxon>Archaea</taxon>
        <taxon>Methanobacteriati</taxon>
        <taxon>Methanobacteriota</taxon>
        <taxon>Stenosarchaea group</taxon>
        <taxon>Halobacteria</taxon>
        <taxon>Halobacteriales</taxon>
        <taxon>Haloferacaceae</taxon>
        <taxon>Halobaculum</taxon>
    </lineage>
</organism>
<dbReference type="Gene3D" id="3.40.190.10">
    <property type="entry name" value="Periplasmic binding protein-like II"/>
    <property type="match status" value="2"/>
</dbReference>
<dbReference type="Pfam" id="PF01547">
    <property type="entry name" value="SBP_bac_1"/>
    <property type="match status" value="1"/>
</dbReference>
<feature type="compositionally biased region" description="Gly residues" evidence="2">
    <location>
        <begin position="42"/>
        <end position="69"/>
    </location>
</feature>
<evidence type="ECO:0000256" key="2">
    <source>
        <dbReference type="SAM" id="MobiDB-lite"/>
    </source>
</evidence>
<accession>A0ABD5MQL4</accession>
<evidence type="ECO:0000313" key="4">
    <source>
        <dbReference type="Proteomes" id="UP001589595"/>
    </source>
</evidence>
<dbReference type="InterPro" id="IPR006059">
    <property type="entry name" value="SBP"/>
</dbReference>
<feature type="region of interest" description="Disordered" evidence="2">
    <location>
        <begin position="1"/>
        <end position="23"/>
    </location>
</feature>
<dbReference type="AlphaFoldDB" id="A0ABD5MQL4"/>
<evidence type="ECO:0000256" key="1">
    <source>
        <dbReference type="ARBA" id="ARBA00022729"/>
    </source>
</evidence>
<dbReference type="GeneID" id="67212733"/>